<dbReference type="GO" id="GO:0030178">
    <property type="term" value="P:negative regulation of Wnt signaling pathway"/>
    <property type="evidence" value="ECO:0007669"/>
    <property type="project" value="TreeGrafter"/>
</dbReference>
<protein>
    <submittedName>
        <fullName evidence="3">Thioredoxin-like_fold domain-containing protein</fullName>
    </submittedName>
</protein>
<reference evidence="3" key="2">
    <citation type="submission" date="2020-10" db="UniProtKB">
        <authorList>
            <consortium name="WormBaseParasite"/>
        </authorList>
    </citation>
    <scope>IDENTIFICATION</scope>
</reference>
<evidence type="ECO:0000313" key="3">
    <source>
        <dbReference type="WBParaSite" id="Pan_g22448.t1"/>
    </source>
</evidence>
<dbReference type="GO" id="GO:0004791">
    <property type="term" value="F:thioredoxin-disulfide reductase (NADPH) activity"/>
    <property type="evidence" value="ECO:0007669"/>
    <property type="project" value="TreeGrafter"/>
</dbReference>
<sequence length="511" mass="58233">MVLNNLIGHVLRGARVRQFLGESPSANSSEAGSHSPVEISLEEALNINKYTFFVVITAPFPTIPPNNPGPKDVLDENAFVLKELVKYVSSMKKAKETLSTIIYDKSNSVDIAAVLAKLPSEVKAFVFTSKLRYIQEADMFRAFNISRKLSIALIERKAPNDLQIINTVTHNILKSDNRPAWPWSFADTRIIYNEPILKPVEGKLVPQTNVYKKSWKFKAVFFFNWMIPLCRNFVQTLWTFYNNMIKTFGEDHFEIFGVMLDIEKYNDHVLFGMPWCTLKSTREQLDCIKYTFGVSHVPSLVFLDENDDIITRNGRALVIADPDARCFDWTSWTWDLDCDLPWKGVRPWNYYLIFEVPSLIIFGDLDDDGYISTLIDAVGDMQRTHVQRHLLQTKNVDIFSHQKLTRNQFISGSTMLLHKSLEDEEFLVRYGLGDLSVPLAVIFDPFVGVFVCDDEQISEEIIKNFVIKFQNGELSLSAPAVPPSANHNHVPVLTNKTTHSLDPVDPKSSAQ</sequence>
<name>A0A7E4VLS5_PANRE</name>
<proteinExistence type="predicted"/>
<reference evidence="2" key="1">
    <citation type="journal article" date="2013" name="Genetics">
        <title>The draft genome and transcriptome of Panagrellus redivivus are shaped by the harsh demands of a free-living lifestyle.</title>
        <authorList>
            <person name="Srinivasan J."/>
            <person name="Dillman A.R."/>
            <person name="Macchietto M.G."/>
            <person name="Heikkinen L."/>
            <person name="Lakso M."/>
            <person name="Fracchia K.M."/>
            <person name="Antoshechkin I."/>
            <person name="Mortazavi A."/>
            <person name="Wong G."/>
            <person name="Sternberg P.W."/>
        </authorList>
    </citation>
    <scope>NUCLEOTIDE SEQUENCE [LARGE SCALE GENOMIC DNA]</scope>
    <source>
        <strain evidence="2">MT8872</strain>
    </source>
</reference>
<accession>A0A7E4VLS5</accession>
<organism evidence="2 3">
    <name type="scientific">Panagrellus redivivus</name>
    <name type="common">Microworm</name>
    <dbReference type="NCBI Taxonomy" id="6233"/>
    <lineage>
        <taxon>Eukaryota</taxon>
        <taxon>Metazoa</taxon>
        <taxon>Ecdysozoa</taxon>
        <taxon>Nematoda</taxon>
        <taxon>Chromadorea</taxon>
        <taxon>Rhabditida</taxon>
        <taxon>Tylenchina</taxon>
        <taxon>Panagrolaimomorpha</taxon>
        <taxon>Panagrolaimoidea</taxon>
        <taxon>Panagrolaimidae</taxon>
        <taxon>Panagrellus</taxon>
    </lineage>
</organism>
<dbReference type="GO" id="GO:0031397">
    <property type="term" value="P:negative regulation of protein ubiquitination"/>
    <property type="evidence" value="ECO:0007669"/>
    <property type="project" value="TreeGrafter"/>
</dbReference>
<dbReference type="PANTHER" id="PTHR46472">
    <property type="entry name" value="NUCLEOREDOXIN"/>
    <property type="match status" value="1"/>
</dbReference>
<dbReference type="PANTHER" id="PTHR46472:SF1">
    <property type="entry name" value="NUCLEOREDOXIN"/>
    <property type="match status" value="1"/>
</dbReference>
<feature type="region of interest" description="Disordered" evidence="1">
    <location>
        <begin position="480"/>
        <end position="511"/>
    </location>
</feature>
<dbReference type="Proteomes" id="UP000492821">
    <property type="component" value="Unassembled WGS sequence"/>
</dbReference>
<dbReference type="WBParaSite" id="Pan_g22448.t1">
    <property type="protein sequence ID" value="Pan_g22448.t1"/>
    <property type="gene ID" value="Pan_g22448"/>
</dbReference>
<evidence type="ECO:0000313" key="2">
    <source>
        <dbReference type="Proteomes" id="UP000492821"/>
    </source>
</evidence>
<keyword evidence="2" id="KW-1185">Reference proteome</keyword>
<dbReference type="Gene3D" id="3.40.30.10">
    <property type="entry name" value="Glutaredoxin"/>
    <property type="match status" value="1"/>
</dbReference>
<evidence type="ECO:0000256" key="1">
    <source>
        <dbReference type="SAM" id="MobiDB-lite"/>
    </source>
</evidence>
<dbReference type="AlphaFoldDB" id="A0A7E4VLS5"/>
<dbReference type="GO" id="GO:0005634">
    <property type="term" value="C:nucleus"/>
    <property type="evidence" value="ECO:0007669"/>
    <property type="project" value="TreeGrafter"/>
</dbReference>